<dbReference type="PANTHER" id="PTHR12506">
    <property type="entry name" value="PROTEIN PHOSPHATASE RELATED"/>
    <property type="match status" value="1"/>
</dbReference>
<dbReference type="Gene3D" id="4.10.1000.10">
    <property type="entry name" value="Zinc finger, CCCH-type"/>
    <property type="match status" value="2"/>
</dbReference>
<keyword evidence="4" id="KW-0238">DNA-binding</keyword>
<dbReference type="Proteomes" id="UP000298416">
    <property type="component" value="Unassembled WGS sequence"/>
</dbReference>
<dbReference type="EMBL" id="PNBA02000014">
    <property type="protein sequence ID" value="KAG6402364.1"/>
    <property type="molecule type" value="Genomic_DNA"/>
</dbReference>
<feature type="zinc finger region" description="C3H1-type" evidence="5">
    <location>
        <begin position="35"/>
        <end position="63"/>
    </location>
</feature>
<keyword evidence="1 5" id="KW-0479">Metal-binding</keyword>
<feature type="domain" description="C3H1-type" evidence="7">
    <location>
        <begin position="35"/>
        <end position="63"/>
    </location>
</feature>
<dbReference type="GO" id="GO:0003677">
    <property type="term" value="F:DNA binding"/>
    <property type="evidence" value="ECO:0007669"/>
    <property type="project" value="UniProtKB-KW"/>
</dbReference>
<dbReference type="InterPro" id="IPR050974">
    <property type="entry name" value="Plant_ZF_CCCH"/>
</dbReference>
<reference evidence="8" key="1">
    <citation type="submission" date="2018-01" db="EMBL/GenBank/DDBJ databases">
        <authorList>
            <person name="Mao J.F."/>
        </authorList>
    </citation>
    <scope>NUCLEOTIDE SEQUENCE</scope>
    <source>
        <strain evidence="8">Huo1</strain>
        <tissue evidence="8">Leaf</tissue>
    </source>
</reference>
<evidence type="ECO:0000313" key="8">
    <source>
        <dbReference type="EMBL" id="KAG6402364.1"/>
    </source>
</evidence>
<evidence type="ECO:0000313" key="9">
    <source>
        <dbReference type="Proteomes" id="UP000298416"/>
    </source>
</evidence>
<feature type="domain" description="C3H1-type" evidence="7">
    <location>
        <begin position="254"/>
        <end position="282"/>
    </location>
</feature>
<proteinExistence type="predicted"/>
<dbReference type="Pfam" id="PF00642">
    <property type="entry name" value="zf-CCCH"/>
    <property type="match status" value="4"/>
</dbReference>
<evidence type="ECO:0000256" key="5">
    <source>
        <dbReference type="PROSITE-ProRule" id="PRU00723"/>
    </source>
</evidence>
<dbReference type="GO" id="GO:0003729">
    <property type="term" value="F:mRNA binding"/>
    <property type="evidence" value="ECO:0007669"/>
    <property type="project" value="UniProtKB-ARBA"/>
</dbReference>
<dbReference type="InterPro" id="IPR036855">
    <property type="entry name" value="Znf_CCCH_sf"/>
</dbReference>
<sequence>MSRASASSSMHHQDVLWPVTLRSREQMESGPYPVREGELDCSYYIRTGVCRFGPTCRFNHPPNRKLAIATAMMKGEYPERIGQPECEFMKGLGLARLLDDVHLHKRRTHTLVPYWRVNETECAYYIRNGQCKFGSTCKFHHPQPSNMMVSLRGSAVYPAIHSPTTNQLSYPLSRASFIASPRWQSPSSYTPLVMQQGVGQPSSALSSENQPPSAVNIHNDGTSHQDDSGNIASEYGSVPMGYYAFQKDNVFPERPGQSECQFYMKTGDCKFGAVCKFHHPKERLIPVPDCHLSPIGLPLRLGEPVCVFYSRYGICKFGPSCKFDHPMTVFAYNTPASSSTDSAAIRRFLASSPGTVPANFSSDGLMDESYTNNRRLSLSEARQKPSGDNNTDSETLAMSPSFHGYWLVIFYVRLSETSRFLFNSIAFWVICSMGMGAGLKPVFLIQPTLIQGLTYAYLGSVVKQPWKRSKERDASFNSSRGANSSAGDDDGRTTSQLKGRA</sequence>
<evidence type="ECO:0000256" key="3">
    <source>
        <dbReference type="ARBA" id="ARBA00022833"/>
    </source>
</evidence>
<dbReference type="PROSITE" id="PS50103">
    <property type="entry name" value="ZF_C3H1"/>
    <property type="match status" value="4"/>
</dbReference>
<protein>
    <recommendedName>
        <fullName evidence="7">C3H1-type domain-containing protein</fullName>
    </recommendedName>
</protein>
<feature type="region of interest" description="Disordered" evidence="6">
    <location>
        <begin position="198"/>
        <end position="230"/>
    </location>
</feature>
<evidence type="ECO:0000256" key="6">
    <source>
        <dbReference type="SAM" id="MobiDB-lite"/>
    </source>
</evidence>
<name>A0A8X8WX20_SALSN</name>
<comment type="caution">
    <text evidence="8">The sequence shown here is derived from an EMBL/GenBank/DDBJ whole genome shotgun (WGS) entry which is preliminary data.</text>
</comment>
<feature type="compositionally biased region" description="Polar residues" evidence="6">
    <location>
        <begin position="475"/>
        <end position="486"/>
    </location>
</feature>
<keyword evidence="2 5" id="KW-0863">Zinc-finger</keyword>
<keyword evidence="9" id="KW-1185">Reference proteome</keyword>
<evidence type="ECO:0000256" key="1">
    <source>
        <dbReference type="ARBA" id="ARBA00022723"/>
    </source>
</evidence>
<dbReference type="AlphaFoldDB" id="A0A8X8WX20"/>
<reference evidence="8" key="2">
    <citation type="submission" date="2020-08" db="EMBL/GenBank/DDBJ databases">
        <title>Plant Genome Project.</title>
        <authorList>
            <person name="Zhang R.-G."/>
        </authorList>
    </citation>
    <scope>NUCLEOTIDE SEQUENCE</scope>
    <source>
        <strain evidence="8">Huo1</strain>
        <tissue evidence="8">Leaf</tissue>
    </source>
</reference>
<feature type="zinc finger region" description="C3H1-type" evidence="5">
    <location>
        <begin position="254"/>
        <end position="282"/>
    </location>
</feature>
<dbReference type="GO" id="GO:0008270">
    <property type="term" value="F:zinc ion binding"/>
    <property type="evidence" value="ECO:0007669"/>
    <property type="project" value="UniProtKB-KW"/>
</dbReference>
<feature type="domain" description="C3H1-type" evidence="7">
    <location>
        <begin position="116"/>
        <end position="144"/>
    </location>
</feature>
<dbReference type="PANTHER" id="PTHR12506:SF18">
    <property type="entry name" value="ZINC FINGER CCCH DOMAIN-CONTAINING PROTEIN 33-RELATED"/>
    <property type="match status" value="1"/>
</dbReference>
<organism evidence="8">
    <name type="scientific">Salvia splendens</name>
    <name type="common">Scarlet sage</name>
    <dbReference type="NCBI Taxonomy" id="180675"/>
    <lineage>
        <taxon>Eukaryota</taxon>
        <taxon>Viridiplantae</taxon>
        <taxon>Streptophyta</taxon>
        <taxon>Embryophyta</taxon>
        <taxon>Tracheophyta</taxon>
        <taxon>Spermatophyta</taxon>
        <taxon>Magnoliopsida</taxon>
        <taxon>eudicotyledons</taxon>
        <taxon>Gunneridae</taxon>
        <taxon>Pentapetalae</taxon>
        <taxon>asterids</taxon>
        <taxon>lamiids</taxon>
        <taxon>Lamiales</taxon>
        <taxon>Lamiaceae</taxon>
        <taxon>Nepetoideae</taxon>
        <taxon>Mentheae</taxon>
        <taxon>Salviinae</taxon>
        <taxon>Salvia</taxon>
        <taxon>Salvia subgen. Calosphace</taxon>
        <taxon>core Calosphace</taxon>
    </lineage>
</organism>
<evidence type="ECO:0000259" key="7">
    <source>
        <dbReference type="PROSITE" id="PS50103"/>
    </source>
</evidence>
<evidence type="ECO:0000256" key="2">
    <source>
        <dbReference type="ARBA" id="ARBA00022771"/>
    </source>
</evidence>
<feature type="region of interest" description="Disordered" evidence="6">
    <location>
        <begin position="467"/>
        <end position="501"/>
    </location>
</feature>
<feature type="domain" description="C3H1-type" evidence="7">
    <location>
        <begin position="300"/>
        <end position="328"/>
    </location>
</feature>
<dbReference type="SUPFAM" id="SSF90229">
    <property type="entry name" value="CCCH zinc finger"/>
    <property type="match status" value="4"/>
</dbReference>
<evidence type="ECO:0000256" key="4">
    <source>
        <dbReference type="ARBA" id="ARBA00023125"/>
    </source>
</evidence>
<feature type="zinc finger region" description="C3H1-type" evidence="5">
    <location>
        <begin position="300"/>
        <end position="328"/>
    </location>
</feature>
<feature type="compositionally biased region" description="Polar residues" evidence="6">
    <location>
        <begin position="198"/>
        <end position="213"/>
    </location>
</feature>
<accession>A0A8X8WX20</accession>
<gene>
    <name evidence="8" type="ORF">SASPL_139242</name>
</gene>
<keyword evidence="3 5" id="KW-0862">Zinc</keyword>
<feature type="zinc finger region" description="C3H1-type" evidence="5">
    <location>
        <begin position="116"/>
        <end position="144"/>
    </location>
</feature>
<dbReference type="SMART" id="SM00356">
    <property type="entry name" value="ZnF_C3H1"/>
    <property type="match status" value="4"/>
</dbReference>
<dbReference type="InterPro" id="IPR000571">
    <property type="entry name" value="Znf_CCCH"/>
</dbReference>